<sequence>MSLKREASKIGIQLVSKPSLTIGSLLCSKAKHHLPKLQESNVVYKIECSCQVDGDPVVYIGETDHDRADRPPAEYDGSRHGDGCRQRREAAAADADAGAVQPSYHRLKVEDVLSYQNQVKSKFQNNPQVHNDFLDIMKEFKAQKCNCRFRVLGTIHPTHEDLRSIDAVAALGAAFVPLQSRQDTP</sequence>
<dbReference type="InterPro" id="IPR036600">
    <property type="entry name" value="PAH_sf"/>
</dbReference>
<dbReference type="SUPFAM" id="SSF47762">
    <property type="entry name" value="PAH2 domain"/>
    <property type="match status" value="1"/>
</dbReference>
<accession>A0A6A4WRR6</accession>
<evidence type="ECO:0000256" key="2">
    <source>
        <dbReference type="ARBA" id="ARBA00023242"/>
    </source>
</evidence>
<evidence type="ECO:0000256" key="1">
    <source>
        <dbReference type="ARBA" id="ARBA00004123"/>
    </source>
</evidence>
<comment type="caution">
    <text evidence="4">The sequence shown here is derived from an EMBL/GenBank/DDBJ whole genome shotgun (WGS) entry which is preliminary data.</text>
</comment>
<feature type="region of interest" description="Disordered" evidence="3">
    <location>
        <begin position="63"/>
        <end position="83"/>
    </location>
</feature>
<dbReference type="OrthoDB" id="6382148at2759"/>
<keyword evidence="5" id="KW-1185">Reference proteome</keyword>
<organism evidence="4 5">
    <name type="scientific">Amphibalanus amphitrite</name>
    <name type="common">Striped barnacle</name>
    <name type="synonym">Balanus amphitrite</name>
    <dbReference type="NCBI Taxonomy" id="1232801"/>
    <lineage>
        <taxon>Eukaryota</taxon>
        <taxon>Metazoa</taxon>
        <taxon>Ecdysozoa</taxon>
        <taxon>Arthropoda</taxon>
        <taxon>Crustacea</taxon>
        <taxon>Multicrustacea</taxon>
        <taxon>Cirripedia</taxon>
        <taxon>Thoracica</taxon>
        <taxon>Thoracicalcarea</taxon>
        <taxon>Balanomorpha</taxon>
        <taxon>Balanoidea</taxon>
        <taxon>Balanidae</taxon>
        <taxon>Amphibalaninae</taxon>
        <taxon>Amphibalanus</taxon>
    </lineage>
</organism>
<evidence type="ECO:0000313" key="5">
    <source>
        <dbReference type="Proteomes" id="UP000440578"/>
    </source>
</evidence>
<reference evidence="4 5" key="1">
    <citation type="submission" date="2019-07" db="EMBL/GenBank/DDBJ databases">
        <title>Draft genome assembly of a fouling barnacle, Amphibalanus amphitrite (Darwin, 1854): The first reference genome for Thecostraca.</title>
        <authorList>
            <person name="Kim W."/>
        </authorList>
    </citation>
    <scope>NUCLEOTIDE SEQUENCE [LARGE SCALE GENOMIC DNA]</scope>
    <source>
        <strain evidence="4">SNU_AA5</strain>
        <tissue evidence="4">Soma without cirri and trophi</tissue>
    </source>
</reference>
<gene>
    <name evidence="4" type="primary">SIN3A_0</name>
    <name evidence="4" type="ORF">FJT64_019408</name>
</gene>
<name>A0A6A4WRR6_AMPAM</name>
<protein>
    <submittedName>
        <fullName evidence="4">Paired amphipathic helix protein Sin3a</fullName>
    </submittedName>
</protein>
<dbReference type="AlphaFoldDB" id="A0A6A4WRR6"/>
<proteinExistence type="predicted"/>
<dbReference type="Proteomes" id="UP000440578">
    <property type="component" value="Unassembled WGS sequence"/>
</dbReference>
<dbReference type="Gene3D" id="1.20.1160.11">
    <property type="entry name" value="Paired amphipathic helix"/>
    <property type="match status" value="1"/>
</dbReference>
<dbReference type="EMBL" id="VIIS01000398">
    <property type="protein sequence ID" value="KAF0309485.1"/>
    <property type="molecule type" value="Genomic_DNA"/>
</dbReference>
<dbReference type="GO" id="GO:0006355">
    <property type="term" value="P:regulation of DNA-templated transcription"/>
    <property type="evidence" value="ECO:0007669"/>
    <property type="project" value="InterPro"/>
</dbReference>
<evidence type="ECO:0000313" key="4">
    <source>
        <dbReference type="EMBL" id="KAF0309485.1"/>
    </source>
</evidence>
<evidence type="ECO:0000256" key="3">
    <source>
        <dbReference type="SAM" id="MobiDB-lite"/>
    </source>
</evidence>
<dbReference type="GO" id="GO:0005634">
    <property type="term" value="C:nucleus"/>
    <property type="evidence" value="ECO:0007669"/>
    <property type="project" value="UniProtKB-SubCell"/>
</dbReference>
<keyword evidence="2" id="KW-0539">Nucleus</keyword>
<comment type="subcellular location">
    <subcellularLocation>
        <location evidence="1">Nucleus</location>
    </subcellularLocation>
</comment>